<feature type="coiled-coil region" evidence="7">
    <location>
        <begin position="5012"/>
        <end position="5039"/>
    </location>
</feature>
<feature type="coiled-coil region" evidence="7">
    <location>
        <begin position="6299"/>
        <end position="6340"/>
    </location>
</feature>
<dbReference type="VEuPathDB" id="VectorBase:PHUM347080"/>
<dbReference type="PANTHER" id="PTHR47535:SF1">
    <property type="entry name" value="NESPRIN-1"/>
    <property type="match status" value="1"/>
</dbReference>
<dbReference type="SUPFAM" id="SSF47576">
    <property type="entry name" value="Calponin-homology domain, CH-domain"/>
    <property type="match status" value="1"/>
</dbReference>
<dbReference type="CDD" id="cd00176">
    <property type="entry name" value="SPEC"/>
    <property type="match status" value="7"/>
</dbReference>
<feature type="coiled-coil region" evidence="7">
    <location>
        <begin position="3666"/>
        <end position="3703"/>
    </location>
</feature>
<dbReference type="Pfam" id="PF00307">
    <property type="entry name" value="CH"/>
    <property type="match status" value="2"/>
</dbReference>
<dbReference type="InterPro" id="IPR001589">
    <property type="entry name" value="Actinin_actin-bd_CS"/>
</dbReference>
<protein>
    <submittedName>
        <fullName evidence="10 11">Nesprin-1, putative</fullName>
        <ecNumber evidence="10">3.1.3.48</ecNumber>
    </submittedName>
</protein>
<dbReference type="FunFam" id="1.10.418.10:FF:000089">
    <property type="entry name" value="Spectrin beta chain"/>
    <property type="match status" value="1"/>
</dbReference>
<dbReference type="InterPro" id="IPR047291">
    <property type="entry name" value="CH_SYNE1_rpt2"/>
</dbReference>
<feature type="coiled-coil region" evidence="7">
    <location>
        <begin position="1289"/>
        <end position="1349"/>
    </location>
</feature>
<dbReference type="HOGENOM" id="CLU_000025_0_0_1"/>
<dbReference type="FunCoup" id="E0VNW6">
    <property type="interactions" value="307"/>
</dbReference>
<keyword evidence="5" id="KW-0472">Membrane</keyword>
<keyword evidence="12" id="KW-1185">Reference proteome</keyword>
<dbReference type="GO" id="GO:0008285">
    <property type="term" value="P:negative regulation of cell population proliferation"/>
    <property type="evidence" value="ECO:0007669"/>
    <property type="project" value="TreeGrafter"/>
</dbReference>
<feature type="coiled-coil region" evidence="7">
    <location>
        <begin position="4746"/>
        <end position="4816"/>
    </location>
</feature>
<dbReference type="GO" id="GO:0051015">
    <property type="term" value="F:actin filament binding"/>
    <property type="evidence" value="ECO:0007669"/>
    <property type="project" value="TreeGrafter"/>
</dbReference>
<organism>
    <name type="scientific">Pediculus humanus subsp. corporis</name>
    <name type="common">Body louse</name>
    <dbReference type="NCBI Taxonomy" id="121224"/>
    <lineage>
        <taxon>Eukaryota</taxon>
        <taxon>Metazoa</taxon>
        <taxon>Ecdysozoa</taxon>
        <taxon>Arthropoda</taxon>
        <taxon>Hexapoda</taxon>
        <taxon>Insecta</taxon>
        <taxon>Pterygota</taxon>
        <taxon>Neoptera</taxon>
        <taxon>Paraneoptera</taxon>
        <taxon>Psocodea</taxon>
        <taxon>Troctomorpha</taxon>
        <taxon>Phthiraptera</taxon>
        <taxon>Anoplura</taxon>
        <taxon>Pediculidae</taxon>
        <taxon>Pediculus</taxon>
    </lineage>
</organism>
<dbReference type="InterPro" id="IPR036872">
    <property type="entry name" value="CH_dom_sf"/>
</dbReference>
<dbReference type="GO" id="GO:0007097">
    <property type="term" value="P:nuclear migration"/>
    <property type="evidence" value="ECO:0007669"/>
    <property type="project" value="TreeGrafter"/>
</dbReference>
<feature type="coiled-coil region" evidence="7">
    <location>
        <begin position="688"/>
        <end position="748"/>
    </location>
</feature>
<feature type="domain" description="Calponin-homology (CH)" evidence="9">
    <location>
        <begin position="146"/>
        <end position="251"/>
    </location>
</feature>
<evidence type="ECO:0000256" key="1">
    <source>
        <dbReference type="ARBA" id="ARBA00004370"/>
    </source>
</evidence>
<dbReference type="EMBL" id="DS235354">
    <property type="protein sequence ID" value="EEB15072.1"/>
    <property type="molecule type" value="Genomic_DNA"/>
</dbReference>
<dbReference type="SMART" id="SM00033">
    <property type="entry name" value="CH"/>
    <property type="match status" value="2"/>
</dbReference>
<gene>
    <name evidence="11" type="primary">8231897</name>
    <name evidence="10" type="ORF">Phum_PHUM347080</name>
</gene>
<dbReference type="GO" id="GO:0005737">
    <property type="term" value="C:cytoplasm"/>
    <property type="evidence" value="ECO:0007669"/>
    <property type="project" value="TreeGrafter"/>
</dbReference>
<dbReference type="OMA" id="DNHQTQI"/>
<keyword evidence="10" id="KW-0378">Hydrolase</keyword>
<evidence type="ECO:0000256" key="3">
    <source>
        <dbReference type="ARBA" id="ARBA00022737"/>
    </source>
</evidence>
<dbReference type="PANTHER" id="PTHR47535">
    <property type="entry name" value="MUSCLE-SPECIFIC PROTEIN 300 KDA, ISOFORM G"/>
    <property type="match status" value="1"/>
</dbReference>
<dbReference type="FunFam" id="1.20.58.60:FF:000188">
    <property type="entry name" value="Uncharacterized protein, isoform D"/>
    <property type="match status" value="1"/>
</dbReference>
<evidence type="ECO:0000259" key="9">
    <source>
        <dbReference type="PROSITE" id="PS50021"/>
    </source>
</evidence>
<feature type="coiled-coil region" evidence="7">
    <location>
        <begin position="5825"/>
        <end position="5909"/>
    </location>
</feature>
<keyword evidence="2" id="KW-0812">Transmembrane</keyword>
<evidence type="ECO:0000256" key="5">
    <source>
        <dbReference type="ARBA" id="ARBA00023136"/>
    </source>
</evidence>
<sequence>MILRAIFNFHLIFLRIPPLKIHDLIEDLKDGTKLLALLEVLSGERLQVERGKNLRRPHFLSNANTALQFLANKKIKLVNINASDLVDGRPPVVLGLIWTIILYFQIEENTRALESLGHTFGGSTSSLESISEKRPRLSTPSKANKVGAKRALLQWVARALPKDLNVEVKDFGPSWRDGIAFLGVIEAIRAGLIDFETLKRATNRHRLETAFDVAENELGVARLLDPEDVDVDRPDERSIMTYVAQFLHKYPEPNTDALANLQSEHTFLLNWLIQTTQSLQHMKDTNTLPMNYREFTTLRAEALEKAKIYEKFGKIVDSQSIISISLEAWKEMEKLWILLENLLRYWEWLLDSKLLGLLGEVVNWLSQAENLIYSDEIPHVMNEETAGIISRKLEEHKAFFANLPKVVEKFETCKKTCDLANVPPDQLRNIQNRIDSIGTRAARRRIKLKYYEHKCCLIAFLHLTETKLKNWTVKYGREEQVQQLLDQYKNFVSKNKIFQEFNKAFIDMQQVVEEYKREGDVDDRESLAIDQFMRNTNDRWRSVSMELRCVQSMLEEVLAYWKRWNSSADEFEKWLERAYSMKDQPEDEKMEFFQDLSTWKDKNQQLNDTVSFLVATCEEPIANELRERYGRMNILWEQLFPSIKHYMKAGDLYKHKKDYTLGLEKLQKWLRSAEKTLSATPINSSESMKAYGDELKKLSIELEEMEELFKEISKKFQGLIPDLTRDEVDQIMNTLKKEKESLVRIRAQIPVQMHLYHQILVQQESLEVGLNELKNWLDKADEHLSKYSLSNDPEELKENLNKHKQFFNRTLYYKSMLESKNKVYQNIIKNIDQSGGPVPIEVTSNTKEINERFAKTIDLATQWEQKLINALQIWEIYLNNRKFVSDWLDKAEDLVKENDDRTGIEEQKLFFEPLNESVIENFEKSGKELLKILPSEKQAPIKENINQLQRRWQNMSALAPLHLLKIEFKLEEVLFLGLLNDIIKELTSQQTALDNGEEISRLTARSQEYFKNGKTVKDCEKSLDNLKKISALYGQKNPKDALLKETFEKNQKQWSVAMKNAERLKAHLDQVPEKWVKYHQQYQEMVNWMDKVDENIKKLFKKTETLDDFNKERQEFQNICKEVEGKRETIKWLVQNLDDLISSRNDSEAEKEQKLLQNLIARYKALIPTIEMTVTQTELFIKCYTYKKEADDVCNLLKRVGETSETTPHPETLNAVTQMITQQEAAVSNLDNQRSNIISMLQRGRELAKDPHAPTFVSEQVADLETKWNKAYNTTLEKLNKLKNTQKVWHNYKGQKKEISELLERAEQELKQMQGKPASRDVVRELKEKQELSKALRQATEELLKRLRELCLSLTAVTAPERKPLLQKEVTDVEKRLQTTLQSVENRVVFLEKLNNDWNKLHADLNDLRQWTIYSAPILVEALQTEETEPRERLNSAKVLQRNLVGKIELTKQLEEKCKELTGDDDKNPDSQKIKAEIKSLGDSLKALKDSADNSEQAIVSSIEVYEQHKSTADMLKPWLEKAQTQSASIAKPVTLQDIENQLVQAKVFQTECKKQYSQLQGLPAVPKNVSITALEEVDNLKAKCEFIKTKADYQVQKCEKTIKAYEEFDKLTKAFENWVDDIEKKLKNITKDSDLSQAPTWDEKSEKLKVLNREILSKQADLAKVKNASDDLCQGLAPEGAVVVKNRVQELKNKVMKLGEEGQKQANFLADKIIERQDLDSKLDAFTKWANDFNDKLNSTENVGFTYNDINAQEIHNLLLDHNERLPLLNSIIDQYNSMLTKTSSKEAKDMEKPFKKIIDQYKETEKRLHNKKQALDGWAEFLPFNNDVLEHLKYATTASQDTDSKLEFITALVQELDAIKLKLESWKEPCNKIDDLCQKSNVVVKDQNGLPVTTNQLMAKMEKQYSSVADKLKQRQDTLQAVRTRRNQFVDLQKKLSDDLAKTQEELLDVLRSVTTGQTFQPAIEKLKKLSEKQEKNLPTKTKVHSEGSTLMKEDQTCIEPVQNFLTSVDSEWDKTDDILKVQQKRISDMLQAWENLLTIKNNFNAELNDIKKNINDGKNSKDLSDSVIKSNLDQARKCLDQLKKLKNTFNTMTNKANFIIKQTENLENFDEKELEDLLKTAQEEWKNLCDDVVKRIQYLDTQNILWEQMEDEKNSILEWIKHCNDSFNVSLKNSEQMKGKLVKYNDDLPIYSNLKISAEAKADQLMKLNEGKNVKPVQDIMKKLNDEFELLKLTAKKMQDMASSFGDQEQAVKKEIKKAGDLITQIREAVISCDDLTGDNNRILQRFNNIQGYQKDLEGFHGALKQINETVKTMKNEFPDFGDSSLAKELSSLEKRYENVVSHANKVENNLRGYLTKYCNEKFGSFDRILKTLNEKLKWCIPDENNDRYNINLKLSSLKDVENELEECKNKKSELDQSLQYLEKVENKENIDKFKVQKKKLLDDMEELNKMCKTVGEKLKAGSQLWEKYDLMFENLASWLKENEGKIRSESYNQINIDEIPQKIKETEEFQKKIHLMKPEINHLTELANEIANENPEARTKQYCSHLSTRYQAIVKFIDSHLERLENLKKSEQLYNNAIQDVKQWLNESDDKLKKIEGNLVKPPKSLSEFQKQVDELKNFDKNKEKGQSLLNAAIEKGEVLFLGTHPENRENIRSELRVLRSSMENLQDRINNMNKKVETIIMQRSSIDESYSQVEKWLNDAKLKLEEKYEPKATLQEKKLSLHNYKLLYQDVKSRKNMLEQLQEKVASLSDDDSTKKLENMTKEYDNLIKTIESRMKLAEKDVLSHEKFLLSLEKFHDWLETLKAEAAPVVFAVDAEKESAVVRLDCLDNLLRHKDEGDEMLKVCKDNLKDALSGTSASGQPALQKEVENENKEWVEFLQKCENMRDKLNQFCNKFTELENRVEELSNWTKNHELQVKDQSLKSTYEAKLQHLNKLKNLEKDIQKKGEEFNKVNDDSKDVERDSDLVGKVSKLNARYQGLKNLAKESIAKYEVYSTEHKAFNDNYNKFDKWLTDTEKTLQEQSGIVGDVGFLQEKQKKLRELNDLKNKENVTFDALLDAGEKLYVHTSPEGREIIRQQIRTMRSKWENIGTELQNTIEKVDECLVQFAEFALKQEELTKWLKEVEKAMQQHMELKNNLQEKRAQLQNHKIIHQEILGHQDLVDGVCEKARRLVDQTKDTSLNVYLNSIGKLFHDIVLQSQGLLESLEKNVENDTKFSNECKDFRDWLSFEKDKLQECSDSTGERHDIQKRSASLQTHYQNIKEGEGKIDKVKDAFNVVAKSTAPKGLLTAEKEKDTLVENFKQYQDDIGVIDKKLNDSIKNWQDFEQLLDEHSKWFKEAEVIFRQDKLLGSLPEKEAELKLLKEKRNSITEREPKIDEFVDKGHSLFNLTGTERIMPLISQISNKYQSLLTQSKEMVNRWQDLVDAHKAFVDKLKETEDWLTAFEKRLNDVKNDSDLPSKSEKLKVLLSENEQAPHKLTNLATMAENLYPETSAAGREQIRNSLKEIRDKWDKLEEDILDQQKKQDAASQQWASYQDILNQTLSWINQMEANLAPEHSSWSSIQEIRPKLLKLKTTLQEILAHRRIIESLKDKSTSMKDAPTYNQIKEGVDSVAKKYENLVTGYQKNIGQMEESLGVLQSFNDLVKDHQDGQKQIWDALSGCSDLSGNKAALEERLVKLKDISNKLHQSEAVLDLLSKNILEKGKGLPAKAKEVMERDINNLKYDHDLLKSKVNDIQNGLESSLKQWKDHEENLEVLLKWLSETEGALKNFSPRSTFPEKQEQLEKYQSLIVSQRQKETDFDNISDVSSELAQNSGDSRVSSNVQQIVSRYQTVQSTTKDIVKKCQKAVEDHKNYLDKQKKCADLLAAATSRFEKLKALPENTPSELNDKSKGLKELLSEQPNVTLQVNTTMEMGEKLYPQTGIEGRDIVRKQLEGLQNALEILFDGVTSTERELQTKLTRWSSFNDTANQLATWLNTIEKEFSGELELKNTLDEKRALLNTYRGLLHDVSSHQPEFVALKSQLEALPQKNKKAEDEFKKLSQRHSVVLKKAGDAVEKYEDIVNSHQRYSKAVMDLQEWQDATHNTVELWGDGDLERVSLITNLERLKNLQKSLPDDKSKIEEVKVLAEKVLPGTADSGKVNIRSQVDSSQQEWESLLSTVKSTIEALENKLQQWSEFEQLKDQCLSWLRETDTKLHAVDLKATVKEKRNQLEMLKKIQGEVRAKELEIDSATEKAQQLFKGRNSSASELGVKYQQLSAKIKDLTGRWQQYLNSHQEFDTKANECLQWLDKIRKKLSYCSDSNVVSQKDLEVKLETIQGLLLCKEEGFSKIQNLVELGQTVLANTATPGHEEINNTLSKLQEEWSVLASKMVEIKTNLDDSIHRWAGFLEQIHELKKTVESLENNYKDLLPFQSTMSEKRANLDKIKALEEKTRCEKVEVDGLKEKAKEMLASGQQGQAAKQAKEVLNVFDDLADKIKKLLEERENQYKDHRLYKEAHDDLLGWLNRAREKVPSMKQRSLSDKLALEQAISCLDSLLKKQAPGELLVEHLNNTGEVVLSSTSPQGKELIKKEMEALTESFHGLFKDINSQKDQLEAMVSQWRAFKEEYEKLSDWLQQIDILVKAQKIALLSTVQEKQKQVAEVKDILEKLEKGNSQIVQFNETAKSLLQSHLDTYVNNQLRHLNSRYQVQVNLAKDVLRKVETNYEQHKEYENHLKNAQDWIKNAKEIVRVSSEDSNSTASKEELQARLKKIQDLLKNVEKGQNLMHLTVNCGEKVLRNTKSDGRDLINNQLKELQSEWDRLIRKLSTAKVQLETGLLQWADYSSSYSQLQQWITDREAKLQEVCEQKVVKAKKGQSTAGLSNLGLGERKATLRQTDSIVQDIVSFEPVIQSVTSKAEDLLQAQPASEISTKYETLSKQAKELYAKQKETVEQHQAFIDAGSDFVQWLRNAKERLGKCSDPTGDKVNLTNKAAQLTVLNSELPEGQSKLEKALAVAAQACQIADPEDKEIIEEEVAVLQEELDIYLESLSRAKQLVEAGIVRWNEYEDQYKEACNWLSQTESLVQGFNKLQDSLEEKKNVLEQFQGHLQTLFDWQKEMDRLNMKAQVLLETCADTRVSNAVTQITSKYNALLSLAKEVMRRLELHYQEHQQHNSLYQECQDWAERTRDKLNECSKPITSFSDAQSKLQTVKALRQSLETGQNKLRYTLELKEKVILNTEKTGAAKIQEDTENLKAELDRLFSDVDELRMKLGNQVSQLEDFKKNLKMLTDWLDETESKAKSTDIIMSDLGEKKALLERFKILKKDFNSYSDLVNKIKTKVEEDPAMADKEVEESLKRFEKLKDWIGKKIKSLSNEVVEHEKYKQAYSDASEWVRKVRLEVQQYSDPHGEKEEAKKKKSKLDEIVKTFPEGQSLVDKVFELKDKPLQKSSPEGQDNIKQELKQLKDDWDGLKTNSEDSLKILNKCITLWEEFDNTFKKMNDWLTNCKKKVKEEEKRKTNRKPEDLKVLQNLLDETNNQKALSEELNDRCENLVDMSACTWVRDKTMQLQSEYTQILTTLQSLLSQLQKKLSDYTDFIKARDELDNWLNWAHGTIKECSGVKEEGEIKEKLETIKTVSQRLTEGQTLLGKVQEVFAKAVETAPGDEQDKLREEIARLRASWDQLNMDLNSTLADLKATLSRWEELKDNQNRFEKWLEVTSQELKEPQNTKGELGEMKTAVERLKNIQGEIDQKKGDIFGLFKEAQKLCEGIKKPALLNKTKDLTTKWQKLNDTCKNLRASVESEMNDYLSYQQHLQDVEKWLLQISFQLMAHNSLYITNREQTEEQISQHKNLLNEIAKYKNNLNDLTNKGQAQIKKYKDSAPNVQSTINKQLTNVQDSYDSLLNTAEQIKNRLLESLAKFKEYEDTLDSISKNLDVLEPQVLKEIDISVDDIKSAQTHLDNAKNLDNKLQLEKTRLAGAIQACEAASACVSRPSSPLEAAPPSTPEKELLLRARLEDLIDHLASRLVNLEQIIGDLEKWKKERDALYKWITEQSVVVNDWKSKPAKLRLESSKQDLNTLNNLSSQIEAKRNKALTELPSLKDNEPDMEKLLSDLQKELMVVISEKESAQKVTEGYRKKLADAHKWLDSIIKKLEDVEKGSGPQLDCYQKLGNVQELTNNINTKGNEMLENVKKLADQVAKLVNNLDSQQVEEQIKSLERRHSDVLKRIQRKTQSLEATKQGMEGIKQEVQQIRDWIKLKADDLKTPSVLGYQSKPIKDKIQNLKTLMKEVDGKQVVIDLLKQRLNNLSNDLEPKEIAQLESDLKSLTSEQSNLVASLKGELDKLDNAKNAREKFENNTDIINDWSKSKSEQVNKLGSYVPLKSSDIQQQVVECKELIGDIKKFGETVLADQEKLGNSFNKDCSDEQKKKLQNVLSNTKKNYNNILKKCDEKLGKYNELIANRNQFEDKLGKCEKWLEEAQIATANPIRSPKMAVVEEQLNTYNKLNTEAKDVGDQIVEVCKDADLIMSKLNDADKLILQTQLNTVKDKHARLLGIIKDRINSSNDILEKHRDAARKIKEIMEFMEKIQNAIKELNRPVGAKVEEVQAMLNSYDKILNDLKDHKRELDNLKGKDVAGLDNALTQHDGLVKTVEDQIARLRQLLLLREQFGALIQQINTFITKYTDIVKDVEKGDDSVQDKIKKYDDIIHKIQECDALLALATDKGQQIAADGSTNDRNSITDMLGSLKQQLQQLKRSAERQREIHEKSLAAFGKLAQELDDVLDSLNNLESDVKGRPLLKREPESVDEEVEKHKKLAATVQDCLNRIEKVQNSIKVNEGLPGALLEKISEGNGFLTTLPPELDDRLKYLNNNKQLRIDYQGLKDKFYDWTKNAEKKIQKGSSGVDFDSVQKDLDNHKDFFSCEPEILDLVSQIQSSGDNLWPSLSQNEQEELGRELQDVNQHLRNILNVAKSKRVQLESDCELWKEYLQNRDKILSILSRLKFADEDINNLAGLHKNVQKITHALNDINNQSSELELHNEKSNEIIKRADNKSKDKFKKEMKDLNDEWKNTINDLEKRRDTLNNLAQNWERLETQIQNFESFLTKANEKVKLLDVAVRSKSQEDEVRNTLTEIKTSLDTHNDDIKEIDSSFKPIKTFFESKNPVLIKDNENLIKTLKEKHKKLQEDVNNKLTKLNAEKEKVEKIKNQIQNYVKKLKELEKSVRDLYVYGEDQKKAEKSVNKLKDDIKKVVDDSKQFCNNTKEEYIKTQQFIPSDIAQEITALELYSESVNAAVDEKCREQLRAKNMRSDFANCVDEVKKWIRKCETVAKDKSSTPHAHKEKIQEIQADVLSVTDRLQTAKKIGQTITELTKDKTEGDVVQKTLETLESELNQMKTLLNQLRQEIGDSLDAWERFMTLHKLVMEWIIEKREFLQKPIHLENLPELKQKLDDYSLGVKSCKTMGKNLSEMSKELELIRASYDVADLPDKLTKAEESKAEIEGEMMKRNALLSETNEEWEQCEKKMREVRSWLEKSRSSLESPTFKKRPIRDQLAAREKMLADVTIQKNKIAVSVEKLQVHFRSGIGGDKTVVGAAKDIIKELDQILDAVKEQVANLEKCISQLDKYQQEIHSLRQEIVSTEQKLRTVLDPSFLAQHPEKARLEEQGKIFYLKKRQKKIELNENENENFIWHTCFMHH</sequence>
<dbReference type="InterPro" id="IPR052403">
    <property type="entry name" value="LINC-complex_assoc"/>
</dbReference>
<dbReference type="SUPFAM" id="SSF46966">
    <property type="entry name" value="Spectrin repeat"/>
    <property type="match status" value="40"/>
</dbReference>
<reference evidence="10" key="1">
    <citation type="submission" date="2007-04" db="EMBL/GenBank/DDBJ databases">
        <title>Annotation of Pediculus humanus corporis strain USDA.</title>
        <authorList>
            <person name="Kirkness E."/>
            <person name="Hannick L."/>
            <person name="Hass B."/>
            <person name="Bruggner R."/>
            <person name="Lawson D."/>
            <person name="Bidwell S."/>
            <person name="Joardar V."/>
            <person name="Caler E."/>
            <person name="Walenz B."/>
            <person name="Inman J."/>
            <person name="Schobel S."/>
            <person name="Galinsky K."/>
            <person name="Amedeo P."/>
            <person name="Strausberg R."/>
        </authorList>
    </citation>
    <scope>NUCLEOTIDE SEQUENCE</scope>
    <source>
        <strain evidence="10">USDA</strain>
    </source>
</reference>
<feature type="coiled-coil region" evidence="7">
    <location>
        <begin position="7029"/>
        <end position="7077"/>
    </location>
</feature>
<dbReference type="Gene3D" id="1.20.58.60">
    <property type="match status" value="31"/>
</dbReference>
<dbReference type="EC" id="3.1.3.48" evidence="10"/>
<feature type="region of interest" description="Disordered" evidence="8">
    <location>
        <begin position="121"/>
        <end position="141"/>
    </location>
</feature>
<evidence type="ECO:0000256" key="8">
    <source>
        <dbReference type="SAM" id="MobiDB-lite"/>
    </source>
</evidence>
<dbReference type="InterPro" id="IPR001715">
    <property type="entry name" value="CH_dom"/>
</dbReference>
<feature type="coiled-coil region" evidence="7">
    <location>
        <begin position="2394"/>
        <end position="2461"/>
    </location>
</feature>
<dbReference type="InterPro" id="IPR057057">
    <property type="entry name" value="Spectrin_SYNE1"/>
</dbReference>
<dbReference type="FunFam" id="1.20.58.60:FF:000195">
    <property type="entry name" value="Uncharacterized protein, isoform B"/>
    <property type="match status" value="1"/>
</dbReference>
<evidence type="ECO:0000313" key="10">
    <source>
        <dbReference type="EMBL" id="EEB15072.1"/>
    </source>
</evidence>
<evidence type="ECO:0000256" key="6">
    <source>
        <dbReference type="ARBA" id="ARBA00023203"/>
    </source>
</evidence>
<dbReference type="FunFam" id="1.10.418.10:FF:000033">
    <property type="entry name" value="nesprin-1 isoform X1"/>
    <property type="match status" value="1"/>
</dbReference>
<feature type="coiled-coil region" evidence="7">
    <location>
        <begin position="3121"/>
        <end position="3155"/>
    </location>
</feature>
<dbReference type="Pfam" id="PF00435">
    <property type="entry name" value="Spectrin"/>
    <property type="match status" value="7"/>
</dbReference>
<dbReference type="EnsemblMetazoa" id="PHUM347080-RA">
    <property type="protein sequence ID" value="PHUM347080-PA"/>
    <property type="gene ID" value="PHUM347080"/>
</dbReference>
<keyword evidence="7" id="KW-0175">Coiled coil</keyword>
<proteinExistence type="predicted"/>
<dbReference type="GO" id="GO:0034993">
    <property type="term" value="C:meiotic nuclear membrane microtubule tethering complex"/>
    <property type="evidence" value="ECO:0007669"/>
    <property type="project" value="TreeGrafter"/>
</dbReference>
<feature type="coiled-coil region" evidence="7">
    <location>
        <begin position="7148"/>
        <end position="7234"/>
    </location>
</feature>
<dbReference type="PROSITE" id="PS00020">
    <property type="entry name" value="ACTININ_2"/>
    <property type="match status" value="1"/>
</dbReference>
<feature type="coiled-coil region" evidence="7">
    <location>
        <begin position="3501"/>
        <end position="3528"/>
    </location>
</feature>
<dbReference type="EMBL" id="AAZO01004042">
    <property type="status" value="NOT_ANNOTATED_CDS"/>
    <property type="molecule type" value="Genomic_DNA"/>
</dbReference>
<dbReference type="RefSeq" id="XP_002427810.1">
    <property type="nucleotide sequence ID" value="XM_002427765.1"/>
</dbReference>
<dbReference type="GO" id="GO:0004725">
    <property type="term" value="F:protein tyrosine phosphatase activity"/>
    <property type="evidence" value="ECO:0007669"/>
    <property type="project" value="UniProtKB-EC"/>
</dbReference>
<evidence type="ECO:0000256" key="4">
    <source>
        <dbReference type="ARBA" id="ARBA00022989"/>
    </source>
</evidence>
<evidence type="ECO:0000256" key="7">
    <source>
        <dbReference type="SAM" id="Coils"/>
    </source>
</evidence>
<feature type="coiled-coil region" evidence="7">
    <location>
        <begin position="7579"/>
        <end position="7623"/>
    </location>
</feature>
<keyword evidence="3" id="KW-0677">Repeat</keyword>
<accession>E0VNW6</accession>
<dbReference type="Gene3D" id="1.10.418.10">
    <property type="entry name" value="Calponin-like domain"/>
    <property type="match status" value="2"/>
</dbReference>
<feature type="coiled-coil region" evidence="7">
    <location>
        <begin position="2729"/>
        <end position="2756"/>
    </location>
</feature>
<dbReference type="PROSITE" id="PS50021">
    <property type="entry name" value="CH"/>
    <property type="match status" value="2"/>
</dbReference>
<feature type="coiled-coil region" evidence="7">
    <location>
        <begin position="2653"/>
        <end position="2687"/>
    </location>
</feature>
<dbReference type="eggNOG" id="KOG0516">
    <property type="taxonomic scope" value="Eukaryota"/>
</dbReference>
<keyword evidence="6" id="KW-0009">Actin-binding</keyword>
<dbReference type="Pfam" id="PF25034">
    <property type="entry name" value="Spectrin_SYNE1"/>
    <property type="match status" value="1"/>
</dbReference>
<feature type="coiled-coil region" evidence="7">
    <location>
        <begin position="5227"/>
        <end position="5268"/>
    </location>
</feature>
<feature type="domain" description="Calponin-homology (CH)" evidence="9">
    <location>
        <begin position="1"/>
        <end position="105"/>
    </location>
</feature>
<feature type="coiled-coil region" evidence="7">
    <location>
        <begin position="5508"/>
        <end position="5535"/>
    </location>
</feature>
<feature type="coiled-coil region" evidence="7">
    <location>
        <begin position="2933"/>
        <end position="2960"/>
    </location>
</feature>
<evidence type="ECO:0000256" key="2">
    <source>
        <dbReference type="ARBA" id="ARBA00022692"/>
    </source>
</evidence>
<feature type="coiled-coil region" evidence="7">
    <location>
        <begin position="4202"/>
        <end position="4239"/>
    </location>
</feature>
<reference evidence="11" key="3">
    <citation type="submission" date="2020-05" db="UniProtKB">
        <authorList>
            <consortium name="EnsemblMetazoa"/>
        </authorList>
    </citation>
    <scope>IDENTIFICATION</scope>
    <source>
        <strain evidence="11">USDA</strain>
    </source>
</reference>
<comment type="subcellular location">
    <subcellularLocation>
        <location evidence="1">Membrane</location>
    </subcellularLocation>
</comment>
<feature type="coiled-coil region" evidence="7">
    <location>
        <begin position="6556"/>
        <end position="6615"/>
    </location>
</feature>
<dbReference type="CTD" id="8231897"/>
<keyword evidence="4" id="KW-1133">Transmembrane helix</keyword>
<feature type="coiled-coil region" evidence="7">
    <location>
        <begin position="6171"/>
        <end position="6210"/>
    </location>
</feature>
<dbReference type="InterPro" id="IPR002017">
    <property type="entry name" value="Spectrin_repeat"/>
</dbReference>
<dbReference type="Proteomes" id="UP000009046">
    <property type="component" value="Unassembled WGS sequence"/>
</dbReference>
<name>E0VNW6_PEDHC</name>
<dbReference type="InParanoid" id="E0VNW6"/>
<dbReference type="CDD" id="cd21243">
    <property type="entry name" value="CH_SYNE1_rpt2"/>
    <property type="match status" value="1"/>
</dbReference>
<evidence type="ECO:0000313" key="12">
    <source>
        <dbReference type="Proteomes" id="UP000009046"/>
    </source>
</evidence>
<dbReference type="OrthoDB" id="6538186at2759"/>
<dbReference type="InterPro" id="IPR018159">
    <property type="entry name" value="Spectrin/alpha-actinin"/>
</dbReference>
<dbReference type="SMART" id="SM00150">
    <property type="entry name" value="SPEC"/>
    <property type="match status" value="46"/>
</dbReference>
<dbReference type="KEGG" id="phu:Phum_PHUM347080"/>
<dbReference type="GeneID" id="8231897"/>
<feature type="coiled-coil region" evidence="7">
    <location>
        <begin position="6719"/>
        <end position="6750"/>
    </location>
</feature>
<evidence type="ECO:0000313" key="11">
    <source>
        <dbReference type="EnsemblMetazoa" id="PHUM347080-PA"/>
    </source>
</evidence>
<reference evidence="10" key="2">
    <citation type="submission" date="2007-04" db="EMBL/GenBank/DDBJ databases">
        <title>The genome of the human body louse.</title>
        <authorList>
            <consortium name="The Human Body Louse Genome Consortium"/>
            <person name="Kirkness E."/>
            <person name="Walenz B."/>
            <person name="Hass B."/>
            <person name="Bruggner R."/>
            <person name="Strausberg R."/>
        </authorList>
    </citation>
    <scope>NUCLEOTIDE SEQUENCE</scope>
    <source>
        <strain evidence="10">USDA</strain>
    </source>
</reference>
<dbReference type="GO" id="GO:0005640">
    <property type="term" value="C:nuclear outer membrane"/>
    <property type="evidence" value="ECO:0007669"/>
    <property type="project" value="TreeGrafter"/>
</dbReference>
<feature type="coiled-coil region" evidence="7">
    <location>
        <begin position="1649"/>
        <end position="1702"/>
    </location>
</feature>
<dbReference type="STRING" id="121224.E0VNW6"/>
<feature type="coiled-coil region" evidence="7">
    <location>
        <begin position="4430"/>
        <end position="4494"/>
    </location>
</feature>